<feature type="region of interest" description="Disordered" evidence="1">
    <location>
        <begin position="144"/>
        <end position="170"/>
    </location>
</feature>
<accession>A0A2S9XQI1</accession>
<reference evidence="3 4" key="1">
    <citation type="submission" date="2018-03" db="EMBL/GenBank/DDBJ databases">
        <title>Draft Genome Sequences of the Obligatory Marine Myxobacteria Enhygromyxa salina SWB007.</title>
        <authorList>
            <person name="Poehlein A."/>
            <person name="Moghaddam J.A."/>
            <person name="Harms H."/>
            <person name="Alanjari M."/>
            <person name="Koenig G.M."/>
            <person name="Daniel R."/>
            <person name="Schaeberle T.F."/>
        </authorList>
    </citation>
    <scope>NUCLEOTIDE SEQUENCE [LARGE SCALE GENOMIC DNA]</scope>
    <source>
        <strain evidence="3 4">SWB007</strain>
    </source>
</reference>
<dbReference type="OrthoDB" id="9789608at2"/>
<organism evidence="3 4">
    <name type="scientific">Enhygromyxa salina</name>
    <dbReference type="NCBI Taxonomy" id="215803"/>
    <lineage>
        <taxon>Bacteria</taxon>
        <taxon>Pseudomonadati</taxon>
        <taxon>Myxococcota</taxon>
        <taxon>Polyangia</taxon>
        <taxon>Nannocystales</taxon>
        <taxon>Nannocystaceae</taxon>
        <taxon>Enhygromyxa</taxon>
    </lineage>
</organism>
<dbReference type="PANTHER" id="PTHR41294:SF1">
    <property type="entry name" value="CADMIUM-INDUCED PROTEIN CADI"/>
    <property type="match status" value="1"/>
</dbReference>
<dbReference type="InterPro" id="IPR052393">
    <property type="entry name" value="Cadmium-induced_rsp"/>
</dbReference>
<dbReference type="InterPro" id="IPR037523">
    <property type="entry name" value="VOC_core"/>
</dbReference>
<evidence type="ECO:0000259" key="2">
    <source>
        <dbReference type="PROSITE" id="PS51819"/>
    </source>
</evidence>
<protein>
    <submittedName>
        <fullName evidence="3">Cadmium-induced protein CadI</fullName>
    </submittedName>
</protein>
<dbReference type="PROSITE" id="PS51819">
    <property type="entry name" value="VOC"/>
    <property type="match status" value="1"/>
</dbReference>
<feature type="domain" description="VOC" evidence="2">
    <location>
        <begin position="14"/>
        <end position="131"/>
    </location>
</feature>
<name>A0A2S9XQI1_9BACT</name>
<dbReference type="PANTHER" id="PTHR41294">
    <property type="entry name" value="CADMIUM-INDUCED PROTEIN CADI"/>
    <property type="match status" value="1"/>
</dbReference>
<proteinExistence type="predicted"/>
<dbReference type="AlphaFoldDB" id="A0A2S9XQI1"/>
<dbReference type="InterPro" id="IPR004360">
    <property type="entry name" value="Glyas_Fos-R_dOase_dom"/>
</dbReference>
<dbReference type="Gene3D" id="3.10.180.10">
    <property type="entry name" value="2,3-Dihydroxybiphenyl 1,2-Dioxygenase, domain 1"/>
    <property type="match status" value="1"/>
</dbReference>
<comment type="caution">
    <text evidence="3">The sequence shown here is derived from an EMBL/GenBank/DDBJ whole genome shotgun (WGS) entry which is preliminary data.</text>
</comment>
<dbReference type="Proteomes" id="UP000238823">
    <property type="component" value="Unassembled WGS sequence"/>
</dbReference>
<sequence>MEHRTTAVHFPTQMRAHIALACSDIAQSRAFYEQLLELEPTKVRDGYVKFEVLEPPLNLTLNYSPDPPRQTTPAHFGIQVKSTAQVLERRQAMARANFDGRTEEGVGCCFAVQDKVWFADPDGNQWEVFVVTQADIAEHSQPALNAPPTAEQAEPEPEPEPSCCAPTCCE</sequence>
<dbReference type="GO" id="GO:0046686">
    <property type="term" value="P:response to cadmium ion"/>
    <property type="evidence" value="ECO:0007669"/>
    <property type="project" value="TreeGrafter"/>
</dbReference>
<dbReference type="Pfam" id="PF00903">
    <property type="entry name" value="Glyoxalase"/>
    <property type="match status" value="1"/>
</dbReference>
<evidence type="ECO:0000313" key="4">
    <source>
        <dbReference type="Proteomes" id="UP000238823"/>
    </source>
</evidence>
<dbReference type="InterPro" id="IPR029068">
    <property type="entry name" value="Glyas_Bleomycin-R_OHBP_Dase"/>
</dbReference>
<dbReference type="NCBIfam" id="NF041414">
    <property type="entry name" value="ArsI_CadI_VOC"/>
    <property type="match status" value="1"/>
</dbReference>
<dbReference type="SUPFAM" id="SSF54593">
    <property type="entry name" value="Glyoxalase/Bleomycin resistance protein/Dihydroxybiphenyl dioxygenase"/>
    <property type="match status" value="1"/>
</dbReference>
<dbReference type="EMBL" id="PVNL01000138">
    <property type="protein sequence ID" value="PRP95129.1"/>
    <property type="molecule type" value="Genomic_DNA"/>
</dbReference>
<evidence type="ECO:0000256" key="1">
    <source>
        <dbReference type="SAM" id="MobiDB-lite"/>
    </source>
</evidence>
<dbReference type="RefSeq" id="WP_146158586.1">
    <property type="nucleotide sequence ID" value="NZ_PVNL01000138.1"/>
</dbReference>
<evidence type="ECO:0000313" key="3">
    <source>
        <dbReference type="EMBL" id="PRP95129.1"/>
    </source>
</evidence>
<dbReference type="InterPro" id="IPR049789">
    <property type="entry name" value="ArsI/CadI-like"/>
</dbReference>
<gene>
    <name evidence="3" type="primary">cadI</name>
    <name evidence="3" type="ORF">ENSA7_74430</name>
</gene>